<keyword evidence="6 12" id="KW-0812">Transmembrane</keyword>
<protein>
    <submittedName>
        <fullName evidence="15">Chemotaxis protein PomA</fullName>
    </submittedName>
</protein>
<dbReference type="GO" id="GO:0071978">
    <property type="term" value="P:bacterial-type flagellum-dependent swarming motility"/>
    <property type="evidence" value="ECO:0007669"/>
    <property type="project" value="InterPro"/>
</dbReference>
<evidence type="ECO:0000259" key="14">
    <source>
        <dbReference type="Pfam" id="PF20560"/>
    </source>
</evidence>
<dbReference type="GO" id="GO:0005886">
    <property type="term" value="C:plasma membrane"/>
    <property type="evidence" value="ECO:0007669"/>
    <property type="project" value="UniProtKB-SubCell"/>
</dbReference>
<dbReference type="InterPro" id="IPR002898">
    <property type="entry name" value="MotA_ExbB_proton_chnl"/>
</dbReference>
<dbReference type="GO" id="GO:1902600">
    <property type="term" value="P:proton transmembrane transport"/>
    <property type="evidence" value="ECO:0007669"/>
    <property type="project" value="UniProtKB-KW"/>
</dbReference>
<dbReference type="STRING" id="1121338.CLTEP_08910"/>
<feature type="transmembrane region" description="Helical" evidence="12">
    <location>
        <begin position="7"/>
        <end position="32"/>
    </location>
</feature>
<reference evidence="15 16" key="1">
    <citation type="submission" date="2016-02" db="EMBL/GenBank/DDBJ databases">
        <title>Genome sequence of Clostridium tepidiprofundi DSM 19306.</title>
        <authorList>
            <person name="Poehlein A."/>
            <person name="Daniel R."/>
        </authorList>
    </citation>
    <scope>NUCLEOTIDE SEQUENCE [LARGE SCALE GENOMIC DNA]</scope>
    <source>
        <strain evidence="15 16">DSM 19306</strain>
    </source>
</reference>
<keyword evidence="3" id="KW-0813">Transport</keyword>
<proteinExistence type="inferred from homology"/>
<dbReference type="PANTHER" id="PTHR30433:SF2">
    <property type="entry name" value="MOTILITY PROTEIN A"/>
    <property type="match status" value="1"/>
</dbReference>
<dbReference type="GO" id="GO:0006935">
    <property type="term" value="P:chemotaxis"/>
    <property type="evidence" value="ECO:0007669"/>
    <property type="project" value="UniProtKB-KW"/>
</dbReference>
<evidence type="ECO:0000256" key="7">
    <source>
        <dbReference type="ARBA" id="ARBA00022779"/>
    </source>
</evidence>
<keyword evidence="9 12" id="KW-1133">Transmembrane helix</keyword>
<keyword evidence="10" id="KW-0406">Ion transport</keyword>
<organism evidence="15 16">
    <name type="scientific">Clostridium tepidiprofundi DSM 19306</name>
    <dbReference type="NCBI Taxonomy" id="1121338"/>
    <lineage>
        <taxon>Bacteria</taxon>
        <taxon>Bacillati</taxon>
        <taxon>Bacillota</taxon>
        <taxon>Clostridia</taxon>
        <taxon>Eubacteriales</taxon>
        <taxon>Clostridiaceae</taxon>
        <taxon>Clostridium</taxon>
    </lineage>
</organism>
<comment type="similarity">
    <text evidence="2">Belongs to the MotA family.</text>
</comment>
<feature type="transmembrane region" description="Helical" evidence="12">
    <location>
        <begin position="151"/>
        <end position="172"/>
    </location>
</feature>
<evidence type="ECO:0000256" key="4">
    <source>
        <dbReference type="ARBA" id="ARBA00022475"/>
    </source>
</evidence>
<dbReference type="InterPro" id="IPR046786">
    <property type="entry name" value="MotA_N"/>
</dbReference>
<dbReference type="AlphaFoldDB" id="A0A151B579"/>
<dbReference type="InterPro" id="IPR000540">
    <property type="entry name" value="Flag_MotA_CS"/>
</dbReference>
<evidence type="ECO:0000256" key="2">
    <source>
        <dbReference type="ARBA" id="ARBA00008038"/>
    </source>
</evidence>
<keyword evidence="11 12" id="KW-0472">Membrane</keyword>
<name>A0A151B579_9CLOT</name>
<dbReference type="InterPro" id="IPR047055">
    <property type="entry name" value="MotA-like"/>
</dbReference>
<feature type="transmembrane region" description="Helical" evidence="12">
    <location>
        <begin position="38"/>
        <end position="55"/>
    </location>
</feature>
<dbReference type="PATRIC" id="fig|1121338.3.peg.917"/>
<dbReference type="EMBL" id="LTBA01000006">
    <property type="protein sequence ID" value="KYH35071.1"/>
    <property type="molecule type" value="Genomic_DNA"/>
</dbReference>
<evidence type="ECO:0000256" key="8">
    <source>
        <dbReference type="ARBA" id="ARBA00022781"/>
    </source>
</evidence>
<dbReference type="Pfam" id="PF01618">
    <property type="entry name" value="MotA_ExbB"/>
    <property type="match status" value="1"/>
</dbReference>
<keyword evidence="4" id="KW-1003">Cell membrane</keyword>
<evidence type="ECO:0000256" key="9">
    <source>
        <dbReference type="ARBA" id="ARBA00022989"/>
    </source>
</evidence>
<evidence type="ECO:0000313" key="16">
    <source>
        <dbReference type="Proteomes" id="UP000075531"/>
    </source>
</evidence>
<keyword evidence="16" id="KW-1185">Reference proteome</keyword>
<gene>
    <name evidence="15" type="primary">pomA</name>
    <name evidence="15" type="ORF">CLTEP_08910</name>
</gene>
<evidence type="ECO:0000256" key="3">
    <source>
        <dbReference type="ARBA" id="ARBA00022448"/>
    </source>
</evidence>
<keyword evidence="8" id="KW-0375">Hydrogen ion transport</keyword>
<evidence type="ECO:0000259" key="13">
    <source>
        <dbReference type="Pfam" id="PF01618"/>
    </source>
</evidence>
<dbReference type="PROSITE" id="PS01307">
    <property type="entry name" value="MOTA"/>
    <property type="match status" value="1"/>
</dbReference>
<feature type="domain" description="MotA/TolQ/ExbB proton channel" evidence="13">
    <location>
        <begin position="102"/>
        <end position="214"/>
    </location>
</feature>
<evidence type="ECO:0000313" key="15">
    <source>
        <dbReference type="EMBL" id="KYH35071.1"/>
    </source>
</evidence>
<dbReference type="Proteomes" id="UP000075531">
    <property type="component" value="Unassembled WGS sequence"/>
</dbReference>
<keyword evidence="5" id="KW-0145">Chemotaxis</keyword>
<dbReference type="RefSeq" id="WP_066823157.1">
    <property type="nucleotide sequence ID" value="NZ_LTBA01000006.1"/>
</dbReference>
<feature type="transmembrane region" description="Helical" evidence="12">
    <location>
        <begin position="184"/>
        <end position="205"/>
    </location>
</feature>
<comment type="subcellular location">
    <subcellularLocation>
        <location evidence="1">Cell membrane</location>
        <topology evidence="1">Multi-pass membrane protein</topology>
    </subcellularLocation>
</comment>
<evidence type="ECO:0000256" key="12">
    <source>
        <dbReference type="SAM" id="Phobius"/>
    </source>
</evidence>
<evidence type="ECO:0000256" key="1">
    <source>
        <dbReference type="ARBA" id="ARBA00004651"/>
    </source>
</evidence>
<accession>A0A151B579</accession>
<dbReference type="OrthoDB" id="9806929at2"/>
<dbReference type="PANTHER" id="PTHR30433">
    <property type="entry name" value="CHEMOTAXIS PROTEIN MOTA"/>
    <property type="match status" value="1"/>
</dbReference>
<evidence type="ECO:0000256" key="10">
    <source>
        <dbReference type="ARBA" id="ARBA00023065"/>
    </source>
</evidence>
<feature type="domain" description="Motility protein A N-terminal" evidence="14">
    <location>
        <begin position="9"/>
        <end position="94"/>
    </location>
</feature>
<dbReference type="Pfam" id="PF20560">
    <property type="entry name" value="MotA_N"/>
    <property type="match status" value="1"/>
</dbReference>
<evidence type="ECO:0000256" key="5">
    <source>
        <dbReference type="ARBA" id="ARBA00022500"/>
    </source>
</evidence>
<sequence>MKKNDILTILGLVIGIGLIVWAIVTGGSYAAFISPQSFAITVGGSFAAILITYPMPQIKNMFKVIGQTFKENSMSNTDIINNFTNLSRKARREGLLSLEDEINNIEDEFIKKGLQMVVDGIEPDVIKNILELEINEMDRRHEDSSNLLQTWGAYAPAFGMVGTLVGLIQMLANLSDASNLASGMSTALVTTFYGSILANLILIPLATNLKYKSGQDTIT</sequence>
<evidence type="ECO:0000256" key="6">
    <source>
        <dbReference type="ARBA" id="ARBA00022692"/>
    </source>
</evidence>
<keyword evidence="7" id="KW-0283">Flagellar rotation</keyword>
<evidence type="ECO:0000256" key="11">
    <source>
        <dbReference type="ARBA" id="ARBA00023136"/>
    </source>
</evidence>
<comment type="caution">
    <text evidence="15">The sequence shown here is derived from an EMBL/GenBank/DDBJ whole genome shotgun (WGS) entry which is preliminary data.</text>
</comment>